<proteinExistence type="predicted"/>
<organism evidence="1 2">
    <name type="scientific">Vibrio cholerae</name>
    <dbReference type="NCBI Taxonomy" id="666"/>
    <lineage>
        <taxon>Bacteria</taxon>
        <taxon>Pseudomonadati</taxon>
        <taxon>Pseudomonadota</taxon>
        <taxon>Gammaproteobacteria</taxon>
        <taxon>Vibrionales</taxon>
        <taxon>Vibrionaceae</taxon>
        <taxon>Vibrio</taxon>
    </lineage>
</organism>
<dbReference type="AlphaFoldDB" id="A0ABD7STB3"/>
<gene>
    <name evidence="1" type="ORF">FXF03_01980</name>
</gene>
<evidence type="ECO:0000313" key="2">
    <source>
        <dbReference type="Proteomes" id="UP000323819"/>
    </source>
</evidence>
<dbReference type="RefSeq" id="WP_044126061.1">
    <property type="nucleotide sequence ID" value="NZ_JAILXN010000001.1"/>
</dbReference>
<dbReference type="EMBL" id="VSIJ01000005">
    <property type="protein sequence ID" value="TXX67369.1"/>
    <property type="molecule type" value="Genomic_DNA"/>
</dbReference>
<dbReference type="Proteomes" id="UP000323819">
    <property type="component" value="Unassembled WGS sequence"/>
</dbReference>
<name>A0ABD7STB3_VIBCL</name>
<reference evidence="1 2" key="1">
    <citation type="submission" date="2019-06" db="EMBL/GenBank/DDBJ databases">
        <title>Vibrio cholerae phylogeny based on whole-genome sequencing reveals genetic diversity and population strucutre.</title>
        <authorList>
            <person name="Zhiqiu Y."/>
            <person name="Bin L."/>
            <person name="Lingyan J."/>
        </authorList>
    </citation>
    <scope>NUCLEOTIDE SEQUENCE [LARGE SCALE GENOMIC DNA]</scope>
    <source>
        <strain evidence="1 2">N2814</strain>
    </source>
</reference>
<comment type="caution">
    <text evidence="1">The sequence shown here is derived from an EMBL/GenBank/DDBJ whole genome shotgun (WGS) entry which is preliminary data.</text>
</comment>
<protein>
    <submittedName>
        <fullName evidence="1">Uncharacterized protein</fullName>
    </submittedName>
</protein>
<sequence length="348" mass="38944">MILVERRKLANILLNHVNSKNQELSEVVAGIMRAFPDLENEILHQRKGLICDKLSDTYVKVLSNFTNDPIIHHIHSQGNLSNVFRDFLSNLTLEGMNDFLNAVEEGFVNTLSDDTRFHECIKHHFSGDHAINFLKGNVVGFSQSELPNNENKLFFIAKLRVQGTNTISTTLSSIPVPSNAYHFRISAQRHINSCLGNSIKSEIVSYKVGTPSFFKDHPKLNNVLQGEFVDIGDVITPSPKSQQIVVNYLICQVGYESYCVVPYKGEKLVNDFSSVQSDVANLVGTSDSDETFKILHATSSKDEIVGAFPNLNGIILDHPIEVMEHDVRSLNLINKDSESVDTLSLYRI</sequence>
<evidence type="ECO:0000313" key="1">
    <source>
        <dbReference type="EMBL" id="TXX67369.1"/>
    </source>
</evidence>
<accession>A0ABD7STB3</accession>